<protein>
    <recommendedName>
        <fullName evidence="3">Four helix bundle protein</fullName>
    </recommendedName>
</protein>
<evidence type="ECO:0000313" key="1">
    <source>
        <dbReference type="EMBL" id="KAJ8959532.1"/>
    </source>
</evidence>
<evidence type="ECO:0008006" key="3">
    <source>
        <dbReference type="Google" id="ProtNLM"/>
    </source>
</evidence>
<sequence>MLIKICLTKPPPNKDCGNLAELYKICYKKSFELKDDLDFNSLLEKLAKVLKDIRNHVNSFNNNL</sequence>
<reference evidence="1" key="1">
    <citation type="journal article" date="2023" name="Insect Mol. Biol.">
        <title>Genome sequencing provides insights into the evolution of gene families encoding plant cell wall-degrading enzymes in longhorned beetles.</title>
        <authorList>
            <person name="Shin N.R."/>
            <person name="Okamura Y."/>
            <person name="Kirsch R."/>
            <person name="Pauchet Y."/>
        </authorList>
    </citation>
    <scope>NUCLEOTIDE SEQUENCE</scope>
    <source>
        <strain evidence="1">RBIC_L_NR</strain>
    </source>
</reference>
<dbReference type="AlphaFoldDB" id="A0AAV8Z7Q6"/>
<evidence type="ECO:0000313" key="2">
    <source>
        <dbReference type="Proteomes" id="UP001162156"/>
    </source>
</evidence>
<comment type="caution">
    <text evidence="1">The sequence shown here is derived from an EMBL/GenBank/DDBJ whole genome shotgun (WGS) entry which is preliminary data.</text>
</comment>
<accession>A0AAV8Z7Q6</accession>
<dbReference type="EMBL" id="JANEYF010001679">
    <property type="protein sequence ID" value="KAJ8959532.1"/>
    <property type="molecule type" value="Genomic_DNA"/>
</dbReference>
<name>A0AAV8Z7Q6_9CUCU</name>
<gene>
    <name evidence="1" type="ORF">NQ314_006269</name>
</gene>
<proteinExistence type="predicted"/>
<keyword evidence="2" id="KW-1185">Reference proteome</keyword>
<dbReference type="Proteomes" id="UP001162156">
    <property type="component" value="Unassembled WGS sequence"/>
</dbReference>
<organism evidence="1 2">
    <name type="scientific">Rhamnusium bicolor</name>
    <dbReference type="NCBI Taxonomy" id="1586634"/>
    <lineage>
        <taxon>Eukaryota</taxon>
        <taxon>Metazoa</taxon>
        <taxon>Ecdysozoa</taxon>
        <taxon>Arthropoda</taxon>
        <taxon>Hexapoda</taxon>
        <taxon>Insecta</taxon>
        <taxon>Pterygota</taxon>
        <taxon>Neoptera</taxon>
        <taxon>Endopterygota</taxon>
        <taxon>Coleoptera</taxon>
        <taxon>Polyphaga</taxon>
        <taxon>Cucujiformia</taxon>
        <taxon>Chrysomeloidea</taxon>
        <taxon>Cerambycidae</taxon>
        <taxon>Lepturinae</taxon>
        <taxon>Rhagiini</taxon>
        <taxon>Rhamnusium</taxon>
    </lineage>
</organism>